<sequence>MGQVASLHSVPIARFQRLADTAAPFVYAVDVEESVYFDQTFQGLTYTLAKACDNTAAPGLMEHLFESTEFLGEDFDLAKVDWDSDADLDHYMALEEARIYYHSPDKVQAIAACLATVTDEAFLAAFDPADMNRQGVYPGVWNRNTGPDEAFNEQNTLQEFHFLRDFFARISSGAYYCVCYVG</sequence>
<dbReference type="InterPro" id="IPR035944">
    <property type="entry name" value="YfbM-like_sf"/>
</dbReference>
<keyword evidence="2" id="KW-1185">Reference proteome</keyword>
<dbReference type="EMBL" id="SRMB01000001">
    <property type="protein sequence ID" value="TGE28054.1"/>
    <property type="molecule type" value="Genomic_DNA"/>
</dbReference>
<dbReference type="Gene3D" id="3.40.1760.10">
    <property type="entry name" value="YfbM-like super family"/>
    <property type="match status" value="1"/>
</dbReference>
<gene>
    <name evidence="1" type="ORF">E5K02_00900</name>
</gene>
<proteinExistence type="predicted"/>
<dbReference type="SUPFAM" id="SSF111069">
    <property type="entry name" value="Hypothetical protein yfbM"/>
    <property type="match status" value="1"/>
</dbReference>
<evidence type="ECO:0000313" key="1">
    <source>
        <dbReference type="EMBL" id="TGE28054.1"/>
    </source>
</evidence>
<dbReference type="InterPro" id="IPR015068">
    <property type="entry name" value="DUF1877"/>
</dbReference>
<accession>A0A4Z0QED0</accession>
<dbReference type="AlphaFoldDB" id="A0A4Z0QED0"/>
<dbReference type="OrthoDB" id="656853at2"/>
<dbReference type="Proteomes" id="UP000298471">
    <property type="component" value="Unassembled WGS sequence"/>
</dbReference>
<name>A0A4Z0QED0_9BACT</name>
<organism evidence="1 2">
    <name type="scientific">Hymenobacter metallicola</name>
    <dbReference type="NCBI Taxonomy" id="2563114"/>
    <lineage>
        <taxon>Bacteria</taxon>
        <taxon>Pseudomonadati</taxon>
        <taxon>Bacteroidota</taxon>
        <taxon>Cytophagia</taxon>
        <taxon>Cytophagales</taxon>
        <taxon>Hymenobacteraceae</taxon>
        <taxon>Hymenobacter</taxon>
    </lineage>
</organism>
<protein>
    <submittedName>
        <fullName evidence="1">DUF1877 family protein</fullName>
    </submittedName>
</protein>
<dbReference type="RefSeq" id="WP_135391427.1">
    <property type="nucleotide sequence ID" value="NZ_SRMB01000001.1"/>
</dbReference>
<evidence type="ECO:0000313" key="2">
    <source>
        <dbReference type="Proteomes" id="UP000298471"/>
    </source>
</evidence>
<dbReference type="Pfam" id="PF08974">
    <property type="entry name" value="DUF1877"/>
    <property type="match status" value="1"/>
</dbReference>
<reference evidence="1 2" key="1">
    <citation type="submission" date="2019-04" db="EMBL/GenBank/DDBJ databases">
        <authorList>
            <person name="Feng G."/>
            <person name="Zhang J."/>
            <person name="Zhu H."/>
        </authorList>
    </citation>
    <scope>NUCLEOTIDE SEQUENCE [LARGE SCALE GENOMIC DNA]</scope>
    <source>
        <strain evidence="1 2">9PBR-1</strain>
    </source>
</reference>
<comment type="caution">
    <text evidence="1">The sequence shown here is derived from an EMBL/GenBank/DDBJ whole genome shotgun (WGS) entry which is preliminary data.</text>
</comment>